<evidence type="ECO:0000256" key="1">
    <source>
        <dbReference type="ARBA" id="ARBA00022598"/>
    </source>
</evidence>
<sequence length="252" mass="27358">MEMRVLPVKGLPMIQEGDDLAHLITNQLRDNQQPLEHGDVVVIAQKIVSKAEGRLVSLASVTPSEEAINLATETEKDPRLVEVILRESEAVVRHKPGVMIMRHRLGHVGAHAGVDQSNIDHGDGDAALLLPRDPDASAKSLRDAIRHRLGKEIGVLISDSGNRPWRLGTTGIAIGASGFTVLDDHRGGTDLYGRELKVTLINRADSIATAATLIMGETTEQIPVAIVRGFDYEPSDQTAAMINRPIEEDLFL</sequence>
<keyword evidence="1" id="KW-0436">Ligase</keyword>
<keyword evidence="3" id="KW-0547">Nucleotide-binding</keyword>
<dbReference type="InterPro" id="IPR002847">
    <property type="entry name" value="F420-0_gamma-glut_ligase-dom"/>
</dbReference>
<evidence type="ECO:0000256" key="4">
    <source>
        <dbReference type="ARBA" id="ARBA00022842"/>
    </source>
</evidence>
<dbReference type="Gene3D" id="3.30.1330.100">
    <property type="entry name" value="CofE-like"/>
    <property type="match status" value="1"/>
</dbReference>
<dbReference type="PANTHER" id="PTHR47917">
    <property type="match status" value="1"/>
</dbReference>
<evidence type="ECO:0000256" key="2">
    <source>
        <dbReference type="ARBA" id="ARBA00022723"/>
    </source>
</evidence>
<dbReference type="InterPro" id="IPR008225">
    <property type="entry name" value="F420-0_g-glutamyl_ligase"/>
</dbReference>
<evidence type="ECO:0000256" key="5">
    <source>
        <dbReference type="ARBA" id="ARBA00022958"/>
    </source>
</evidence>
<dbReference type="Gene3D" id="3.90.1660.10">
    <property type="entry name" value="CofE-like domain"/>
    <property type="match status" value="1"/>
</dbReference>
<organism evidence="9">
    <name type="scientific">marine metagenome</name>
    <dbReference type="NCBI Taxonomy" id="408172"/>
    <lineage>
        <taxon>unclassified sequences</taxon>
        <taxon>metagenomes</taxon>
        <taxon>ecological metagenomes</taxon>
    </lineage>
</organism>
<protein>
    <recommendedName>
        <fullName evidence="8">Coenzyme F420:L-glutamate ligase-like domain-containing protein</fullName>
    </recommendedName>
</protein>
<name>A0A381PWF1_9ZZZZ</name>
<dbReference type="GO" id="GO:0005525">
    <property type="term" value="F:GTP binding"/>
    <property type="evidence" value="ECO:0007669"/>
    <property type="project" value="UniProtKB-KW"/>
</dbReference>
<evidence type="ECO:0000313" key="9">
    <source>
        <dbReference type="EMBL" id="SUZ71396.1"/>
    </source>
</evidence>
<keyword evidence="4" id="KW-0460">Magnesium</keyword>
<keyword evidence="7" id="KW-0464">Manganese</keyword>
<evidence type="ECO:0000259" key="8">
    <source>
        <dbReference type="Pfam" id="PF01996"/>
    </source>
</evidence>
<dbReference type="NCBIfam" id="TIGR01916">
    <property type="entry name" value="F420_cofE"/>
    <property type="match status" value="1"/>
</dbReference>
<evidence type="ECO:0000256" key="7">
    <source>
        <dbReference type="ARBA" id="ARBA00023211"/>
    </source>
</evidence>
<keyword evidence="5" id="KW-0630">Potassium</keyword>
<dbReference type="SUPFAM" id="SSF144010">
    <property type="entry name" value="CofE-like"/>
    <property type="match status" value="1"/>
</dbReference>
<keyword evidence="2" id="KW-0479">Metal-binding</keyword>
<dbReference type="GO" id="GO:0046872">
    <property type="term" value="F:metal ion binding"/>
    <property type="evidence" value="ECO:0007669"/>
    <property type="project" value="UniProtKB-KW"/>
</dbReference>
<keyword evidence="6" id="KW-0342">GTP-binding</keyword>
<gene>
    <name evidence="9" type="ORF">METZ01_LOCUS24250</name>
</gene>
<accession>A0A381PWF1</accession>
<dbReference type="AlphaFoldDB" id="A0A381PWF1"/>
<dbReference type="GO" id="GO:0052618">
    <property type="term" value="F:coenzyme F420-0:L-glutamate ligase activity"/>
    <property type="evidence" value="ECO:0007669"/>
    <property type="project" value="TreeGrafter"/>
</dbReference>
<proteinExistence type="predicted"/>
<dbReference type="Pfam" id="PF01996">
    <property type="entry name" value="F420_ligase"/>
    <property type="match status" value="1"/>
</dbReference>
<reference evidence="9" key="1">
    <citation type="submission" date="2018-05" db="EMBL/GenBank/DDBJ databases">
        <authorList>
            <person name="Lanie J.A."/>
            <person name="Ng W.-L."/>
            <person name="Kazmierczak K.M."/>
            <person name="Andrzejewski T.M."/>
            <person name="Davidsen T.M."/>
            <person name="Wayne K.J."/>
            <person name="Tettelin H."/>
            <person name="Glass J.I."/>
            <person name="Rusch D."/>
            <person name="Podicherti R."/>
            <person name="Tsui H.-C.T."/>
            <person name="Winkler M.E."/>
        </authorList>
    </citation>
    <scope>NUCLEOTIDE SEQUENCE</scope>
</reference>
<feature type="domain" description="Coenzyme F420:L-glutamate ligase-like" evidence="8">
    <location>
        <begin position="11"/>
        <end position="229"/>
    </location>
</feature>
<evidence type="ECO:0000256" key="6">
    <source>
        <dbReference type="ARBA" id="ARBA00023134"/>
    </source>
</evidence>
<evidence type="ECO:0000256" key="3">
    <source>
        <dbReference type="ARBA" id="ARBA00022741"/>
    </source>
</evidence>
<dbReference type="PANTHER" id="PTHR47917:SF1">
    <property type="entry name" value="COENZYME F420:L-GLUTAMATE LIGASE"/>
    <property type="match status" value="1"/>
</dbReference>
<dbReference type="EMBL" id="UINC01001120">
    <property type="protein sequence ID" value="SUZ71396.1"/>
    <property type="molecule type" value="Genomic_DNA"/>
</dbReference>